<dbReference type="GO" id="GO:0005634">
    <property type="term" value="C:nucleus"/>
    <property type="evidence" value="ECO:0007669"/>
    <property type="project" value="UniProtKB-SubCell"/>
</dbReference>
<dbReference type="GO" id="GO:0004527">
    <property type="term" value="F:exonuclease activity"/>
    <property type="evidence" value="ECO:0007669"/>
    <property type="project" value="UniProtKB-KW"/>
</dbReference>
<dbReference type="Pfam" id="PF00929">
    <property type="entry name" value="RNase_T"/>
    <property type="match status" value="1"/>
</dbReference>
<evidence type="ECO:0000256" key="5">
    <source>
        <dbReference type="ARBA" id="ARBA00022839"/>
    </source>
</evidence>
<comment type="similarity">
    <text evidence="2">Belongs to the REXO1/REXO3 family.</text>
</comment>
<feature type="domain" description="Exonuclease" evidence="8">
    <location>
        <begin position="139"/>
        <end position="297"/>
    </location>
</feature>
<sequence length="472" mass="53830">MLKKRLAAANKDVLVDMVKMVQGRRMKGSKGGWEEFLNFHDRKFGASLNDPKRRSADDMVSFLETFTEEADIMFLERVLQYLLNREATMLELNKNGTTDREKLVLLTYVHPEYASSYFFSSYDEDWVVTSMGNLSKSNKMLAVDCEMVMCEDGTQPPVKVCVVDENLEVKLDKLVNPNKPVKDYKTEFHGITAKDLEGVTCSLADVQKSMKKLLSHGTILIGHSLNCDLRALKLDHARVIDTSLIFKRADGKRPSLSQVCKAVLKHDVREEGAEHNCPDDAGAAMKLVLAKLRTGFDEVIKRDDDLSKQLLLHGIPNCVSKEELRGIFLEGSAVVLKPSYKEGKRYYSANAIFKDQHEAHDTFLSMQGEEEDDRNGLRQKLISVQLKNGKSARFYMRKMVKDDDSPVLDSFRKKQTQEVEPSNEECNYILKKNSDDSDHAKITLHDGTHNFSGSPFKFEKYWFFEDSFFEVD</sequence>
<dbReference type="InterPro" id="IPR013520">
    <property type="entry name" value="Ribonucl_H"/>
</dbReference>
<gene>
    <name evidence="9" type="ORF">MKW94_016331</name>
</gene>
<reference evidence="9" key="1">
    <citation type="submission" date="2022-03" db="EMBL/GenBank/DDBJ databases">
        <title>A functionally conserved STORR gene fusion in Papaver species that diverged 16.8 million years ago.</title>
        <authorList>
            <person name="Catania T."/>
        </authorList>
    </citation>
    <scope>NUCLEOTIDE SEQUENCE</scope>
    <source>
        <strain evidence="9">S-191538</strain>
    </source>
</reference>
<evidence type="ECO:0000313" key="10">
    <source>
        <dbReference type="Proteomes" id="UP001177140"/>
    </source>
</evidence>
<dbReference type="SMART" id="SM00479">
    <property type="entry name" value="EXOIII"/>
    <property type="match status" value="1"/>
</dbReference>
<proteinExistence type="inferred from homology"/>
<evidence type="ECO:0000256" key="1">
    <source>
        <dbReference type="ARBA" id="ARBA00004123"/>
    </source>
</evidence>
<evidence type="ECO:0000313" key="9">
    <source>
        <dbReference type="EMBL" id="MCL7038924.1"/>
    </source>
</evidence>
<dbReference type="GO" id="GO:0003676">
    <property type="term" value="F:nucleic acid binding"/>
    <property type="evidence" value="ECO:0007669"/>
    <property type="project" value="InterPro"/>
</dbReference>
<keyword evidence="3" id="KW-0540">Nuclease</keyword>
<dbReference type="CDD" id="cd06145">
    <property type="entry name" value="REX1_like"/>
    <property type="match status" value="1"/>
</dbReference>
<dbReference type="InterPro" id="IPR034922">
    <property type="entry name" value="REX1-like_exo"/>
</dbReference>
<keyword evidence="6" id="KW-0539">Nucleus</keyword>
<evidence type="ECO:0000256" key="4">
    <source>
        <dbReference type="ARBA" id="ARBA00022801"/>
    </source>
</evidence>
<accession>A0AA42AQC0</accession>
<protein>
    <recommendedName>
        <fullName evidence="8">Exonuclease domain-containing protein</fullName>
    </recommendedName>
</protein>
<comment type="function">
    <text evidence="7">3'-5' exonuclease degrading single-stranded small RNAs.</text>
</comment>
<dbReference type="PANTHER" id="PTHR12801:SF115">
    <property type="entry name" value="FI18136P1-RELATED"/>
    <property type="match status" value="1"/>
</dbReference>
<evidence type="ECO:0000259" key="8">
    <source>
        <dbReference type="SMART" id="SM00479"/>
    </source>
</evidence>
<dbReference type="PANTHER" id="PTHR12801">
    <property type="entry name" value="RNA EXONUCLEASE REXO1 / RECO3 FAMILY MEMBER-RELATED"/>
    <property type="match status" value="1"/>
</dbReference>
<organism evidence="9 10">
    <name type="scientific">Papaver nudicaule</name>
    <name type="common">Iceland poppy</name>
    <dbReference type="NCBI Taxonomy" id="74823"/>
    <lineage>
        <taxon>Eukaryota</taxon>
        <taxon>Viridiplantae</taxon>
        <taxon>Streptophyta</taxon>
        <taxon>Embryophyta</taxon>
        <taxon>Tracheophyta</taxon>
        <taxon>Spermatophyta</taxon>
        <taxon>Magnoliopsida</taxon>
        <taxon>Ranunculales</taxon>
        <taxon>Papaveraceae</taxon>
        <taxon>Papaveroideae</taxon>
        <taxon>Papaver</taxon>
    </lineage>
</organism>
<comment type="caution">
    <text evidence="9">The sequence shown here is derived from an EMBL/GenBank/DDBJ whole genome shotgun (WGS) entry which is preliminary data.</text>
</comment>
<dbReference type="Gene3D" id="3.30.420.10">
    <property type="entry name" value="Ribonuclease H-like superfamily/Ribonuclease H"/>
    <property type="match status" value="1"/>
</dbReference>
<name>A0AA42AQC0_PAPNU</name>
<dbReference type="EMBL" id="JAJJMA010195518">
    <property type="protein sequence ID" value="MCL7038924.1"/>
    <property type="molecule type" value="Genomic_DNA"/>
</dbReference>
<dbReference type="FunFam" id="3.30.420.10:FF:000080">
    <property type="entry name" value="Small RNA degrading nuclease 3"/>
    <property type="match status" value="1"/>
</dbReference>
<dbReference type="AlphaFoldDB" id="A0AA42AQC0"/>
<keyword evidence="5" id="KW-0269">Exonuclease</keyword>
<evidence type="ECO:0000256" key="3">
    <source>
        <dbReference type="ARBA" id="ARBA00022722"/>
    </source>
</evidence>
<dbReference type="InterPro" id="IPR036397">
    <property type="entry name" value="RNaseH_sf"/>
</dbReference>
<keyword evidence="4" id="KW-0378">Hydrolase</keyword>
<dbReference type="InterPro" id="IPR047021">
    <property type="entry name" value="REXO1/3/4-like"/>
</dbReference>
<evidence type="ECO:0000256" key="6">
    <source>
        <dbReference type="ARBA" id="ARBA00023242"/>
    </source>
</evidence>
<keyword evidence="10" id="KW-1185">Reference proteome</keyword>
<dbReference type="Proteomes" id="UP001177140">
    <property type="component" value="Unassembled WGS sequence"/>
</dbReference>
<dbReference type="InterPro" id="IPR012337">
    <property type="entry name" value="RNaseH-like_sf"/>
</dbReference>
<dbReference type="SUPFAM" id="SSF53098">
    <property type="entry name" value="Ribonuclease H-like"/>
    <property type="match status" value="1"/>
</dbReference>
<comment type="subcellular location">
    <subcellularLocation>
        <location evidence="1">Nucleus</location>
    </subcellularLocation>
</comment>
<evidence type="ECO:0000256" key="2">
    <source>
        <dbReference type="ARBA" id="ARBA00006357"/>
    </source>
</evidence>
<evidence type="ECO:0000256" key="7">
    <source>
        <dbReference type="ARBA" id="ARBA00053817"/>
    </source>
</evidence>